<evidence type="ECO:0000313" key="3">
    <source>
        <dbReference type="Proteomes" id="UP000613030"/>
    </source>
</evidence>
<dbReference type="EMBL" id="JAERRB010000009">
    <property type="protein sequence ID" value="MBL0743987.1"/>
    <property type="molecule type" value="Genomic_DNA"/>
</dbReference>
<organism evidence="2 3">
    <name type="scientific">Chryseolinea lacunae</name>
    <dbReference type="NCBI Taxonomy" id="2801331"/>
    <lineage>
        <taxon>Bacteria</taxon>
        <taxon>Pseudomonadati</taxon>
        <taxon>Bacteroidota</taxon>
        <taxon>Cytophagia</taxon>
        <taxon>Cytophagales</taxon>
        <taxon>Fulvivirgaceae</taxon>
        <taxon>Chryseolinea</taxon>
    </lineage>
</organism>
<accession>A0ABS1KXK0</accession>
<name>A0ABS1KXK0_9BACT</name>
<protein>
    <submittedName>
        <fullName evidence="2">Uncharacterized protein</fullName>
    </submittedName>
</protein>
<keyword evidence="3" id="KW-1185">Reference proteome</keyword>
<feature type="region of interest" description="Disordered" evidence="1">
    <location>
        <begin position="1"/>
        <end position="31"/>
    </location>
</feature>
<reference evidence="2 3" key="1">
    <citation type="submission" date="2021-01" db="EMBL/GenBank/DDBJ databases">
        <title>Chryseolinea sp. Jin1 Genome sequencing and assembly.</title>
        <authorList>
            <person name="Kim I."/>
        </authorList>
    </citation>
    <scope>NUCLEOTIDE SEQUENCE [LARGE SCALE GENOMIC DNA]</scope>
    <source>
        <strain evidence="2 3">Jin1</strain>
    </source>
</reference>
<evidence type="ECO:0000256" key="1">
    <source>
        <dbReference type="SAM" id="MobiDB-lite"/>
    </source>
</evidence>
<comment type="caution">
    <text evidence="2">The sequence shown here is derived from an EMBL/GenBank/DDBJ whole genome shotgun (WGS) entry which is preliminary data.</text>
</comment>
<sequence length="63" mass="7100">MKKRSKNKIPEEPHAAPAAPEPQSSHDDEAILDLINKRKLQQDALHKIMSAMDRLTGGDKNKR</sequence>
<dbReference type="Proteomes" id="UP000613030">
    <property type="component" value="Unassembled WGS sequence"/>
</dbReference>
<gene>
    <name evidence="2" type="ORF">JI741_22330</name>
</gene>
<proteinExistence type="predicted"/>
<dbReference type="RefSeq" id="WP_202013642.1">
    <property type="nucleotide sequence ID" value="NZ_JAERRB010000009.1"/>
</dbReference>
<evidence type="ECO:0000313" key="2">
    <source>
        <dbReference type="EMBL" id="MBL0743987.1"/>
    </source>
</evidence>